<gene>
    <name evidence="2" type="ORF">AGOR_G00220800</name>
</gene>
<dbReference type="EMBL" id="JAERUA010000022">
    <property type="protein sequence ID" value="KAI1883896.1"/>
    <property type="molecule type" value="Genomic_DNA"/>
</dbReference>
<reference evidence="2" key="1">
    <citation type="submission" date="2021-01" db="EMBL/GenBank/DDBJ databases">
        <authorList>
            <person name="Zahm M."/>
            <person name="Roques C."/>
            <person name="Cabau C."/>
            <person name="Klopp C."/>
            <person name="Donnadieu C."/>
            <person name="Jouanno E."/>
            <person name="Lampietro C."/>
            <person name="Louis A."/>
            <person name="Herpin A."/>
            <person name="Echchiki A."/>
            <person name="Berthelot C."/>
            <person name="Parey E."/>
            <person name="Roest-Crollius H."/>
            <person name="Braasch I."/>
            <person name="Postlethwait J."/>
            <person name="Bobe J."/>
            <person name="Montfort J."/>
            <person name="Bouchez O."/>
            <person name="Begum T."/>
            <person name="Mejri S."/>
            <person name="Adams A."/>
            <person name="Chen W.-J."/>
            <person name="Guiguen Y."/>
        </authorList>
    </citation>
    <scope>NUCLEOTIDE SEQUENCE</scope>
    <source>
        <tissue evidence="2">Blood</tissue>
    </source>
</reference>
<name>A0A8T3CH55_9TELE</name>
<evidence type="ECO:0000313" key="2">
    <source>
        <dbReference type="EMBL" id="KAI1883896.1"/>
    </source>
</evidence>
<keyword evidence="3" id="KW-1185">Reference proteome</keyword>
<accession>A0A8T3CH55</accession>
<organism evidence="2 3">
    <name type="scientific">Albula goreensis</name>
    <dbReference type="NCBI Taxonomy" id="1534307"/>
    <lineage>
        <taxon>Eukaryota</taxon>
        <taxon>Metazoa</taxon>
        <taxon>Chordata</taxon>
        <taxon>Craniata</taxon>
        <taxon>Vertebrata</taxon>
        <taxon>Euteleostomi</taxon>
        <taxon>Actinopterygii</taxon>
        <taxon>Neopterygii</taxon>
        <taxon>Teleostei</taxon>
        <taxon>Albuliformes</taxon>
        <taxon>Albulidae</taxon>
        <taxon>Albula</taxon>
    </lineage>
</organism>
<comment type="caution">
    <text evidence="2">The sequence shown here is derived from an EMBL/GenBank/DDBJ whole genome shotgun (WGS) entry which is preliminary data.</text>
</comment>
<dbReference type="AlphaFoldDB" id="A0A8T3CH55"/>
<dbReference type="Proteomes" id="UP000829720">
    <property type="component" value="Unassembled WGS sequence"/>
</dbReference>
<evidence type="ECO:0000256" key="1">
    <source>
        <dbReference type="SAM" id="MobiDB-lite"/>
    </source>
</evidence>
<sequence>MMTRKRTSSCSHPPNMAGEKAEVEGKGKTIGPGTTESGCADSVGGQPVRKHGPGRCKASIPREPARPAAAAQALEQALCWVPVPPALPAEANISFSMRRAAAVSE</sequence>
<proteinExistence type="predicted"/>
<protein>
    <submittedName>
        <fullName evidence="2">Uncharacterized protein</fullName>
    </submittedName>
</protein>
<feature type="region of interest" description="Disordered" evidence="1">
    <location>
        <begin position="1"/>
        <end position="63"/>
    </location>
</feature>
<evidence type="ECO:0000313" key="3">
    <source>
        <dbReference type="Proteomes" id="UP000829720"/>
    </source>
</evidence>